<proteinExistence type="predicted"/>
<keyword evidence="2" id="KW-1185">Reference proteome</keyword>
<evidence type="ECO:0000313" key="1">
    <source>
        <dbReference type="EMBL" id="KAH3695988.1"/>
    </source>
</evidence>
<name>A0A9D3Y8X0_DREPO</name>
<organism evidence="1 2">
    <name type="scientific">Dreissena polymorpha</name>
    <name type="common">Zebra mussel</name>
    <name type="synonym">Mytilus polymorpha</name>
    <dbReference type="NCBI Taxonomy" id="45954"/>
    <lineage>
        <taxon>Eukaryota</taxon>
        <taxon>Metazoa</taxon>
        <taxon>Spiralia</taxon>
        <taxon>Lophotrochozoa</taxon>
        <taxon>Mollusca</taxon>
        <taxon>Bivalvia</taxon>
        <taxon>Autobranchia</taxon>
        <taxon>Heteroconchia</taxon>
        <taxon>Euheterodonta</taxon>
        <taxon>Imparidentia</taxon>
        <taxon>Neoheterodontei</taxon>
        <taxon>Myida</taxon>
        <taxon>Dreissenoidea</taxon>
        <taxon>Dreissenidae</taxon>
        <taxon>Dreissena</taxon>
    </lineage>
</organism>
<protein>
    <submittedName>
        <fullName evidence="1">Uncharacterized protein</fullName>
    </submittedName>
</protein>
<reference evidence="1" key="2">
    <citation type="submission" date="2020-11" db="EMBL/GenBank/DDBJ databases">
        <authorList>
            <person name="McCartney M.A."/>
            <person name="Auch B."/>
            <person name="Kono T."/>
            <person name="Mallez S."/>
            <person name="Becker A."/>
            <person name="Gohl D.M."/>
            <person name="Silverstein K.A.T."/>
            <person name="Koren S."/>
            <person name="Bechman K.B."/>
            <person name="Herman A."/>
            <person name="Abrahante J.E."/>
            <person name="Garbe J."/>
        </authorList>
    </citation>
    <scope>NUCLEOTIDE SEQUENCE</scope>
    <source>
        <strain evidence="1">Duluth1</strain>
        <tissue evidence="1">Whole animal</tissue>
    </source>
</reference>
<comment type="caution">
    <text evidence="1">The sequence shown here is derived from an EMBL/GenBank/DDBJ whole genome shotgun (WGS) entry which is preliminary data.</text>
</comment>
<dbReference type="EMBL" id="JAIWYP010000016">
    <property type="protein sequence ID" value="KAH3695988.1"/>
    <property type="molecule type" value="Genomic_DNA"/>
</dbReference>
<dbReference type="Proteomes" id="UP000828390">
    <property type="component" value="Unassembled WGS sequence"/>
</dbReference>
<evidence type="ECO:0000313" key="2">
    <source>
        <dbReference type="Proteomes" id="UP000828390"/>
    </source>
</evidence>
<sequence>MGTYDDLVRALGERLAPPYQTESYRVQLKERQQRATETMAELGQDIRRLTNLTYPKAPQDVK</sequence>
<reference evidence="1" key="1">
    <citation type="journal article" date="2019" name="bioRxiv">
        <title>The Genome of the Zebra Mussel, Dreissena polymorpha: A Resource for Invasive Species Research.</title>
        <authorList>
            <person name="McCartney M.A."/>
            <person name="Auch B."/>
            <person name="Kono T."/>
            <person name="Mallez S."/>
            <person name="Zhang Y."/>
            <person name="Obille A."/>
            <person name="Becker A."/>
            <person name="Abrahante J.E."/>
            <person name="Garbe J."/>
            <person name="Badalamenti J.P."/>
            <person name="Herman A."/>
            <person name="Mangelson H."/>
            <person name="Liachko I."/>
            <person name="Sullivan S."/>
            <person name="Sone E.D."/>
            <person name="Koren S."/>
            <person name="Silverstein K.A.T."/>
            <person name="Beckman K.B."/>
            <person name="Gohl D.M."/>
        </authorList>
    </citation>
    <scope>NUCLEOTIDE SEQUENCE</scope>
    <source>
        <strain evidence="1">Duluth1</strain>
        <tissue evidence="1">Whole animal</tissue>
    </source>
</reference>
<dbReference type="AlphaFoldDB" id="A0A9D3Y8X0"/>
<gene>
    <name evidence="1" type="ORF">DPMN_083449</name>
</gene>
<accession>A0A9D3Y8X0</accession>